<feature type="region of interest" description="Disordered" evidence="1">
    <location>
        <begin position="251"/>
        <end position="298"/>
    </location>
</feature>
<evidence type="ECO:0000256" key="1">
    <source>
        <dbReference type="SAM" id="MobiDB-lite"/>
    </source>
</evidence>
<gene>
    <name evidence="3" type="ORF">J4709_23710</name>
</gene>
<proteinExistence type="predicted"/>
<feature type="compositionally biased region" description="Low complexity" evidence="1">
    <location>
        <begin position="251"/>
        <end position="292"/>
    </location>
</feature>
<evidence type="ECO:0008006" key="5">
    <source>
        <dbReference type="Google" id="ProtNLM"/>
    </source>
</evidence>
<feature type="signal peptide" evidence="2">
    <location>
        <begin position="1"/>
        <end position="28"/>
    </location>
</feature>
<sequence>MIRNSRRVVALAVAGAVAIAPVISGCGAGEEPQTSAPTQLTEGVNASVPSNKPAAAQIDIRNLFVLGPKPGQTLAQGGAAPLYATIINQVEGRPDKLVSVSSPAFSQVKLQGGGVVIPAAAPSGAGGAVKLIGQTSAPGASPSESPAGKKPKKSPGASGSPSATGAPVTPSPTGPGQEPSANPTAQSSDTPSAPQTPAAPAQGAGTGPLVVLSGATQQLYGGEEIMVTLHFEQAGSVQVQVPVIPQQGEYETYPAAPGAEATPTGAASPTPSVSGGSGSGSATPTTGTTPSPTGSPTP</sequence>
<evidence type="ECO:0000256" key="2">
    <source>
        <dbReference type="SAM" id="SignalP"/>
    </source>
</evidence>
<keyword evidence="2" id="KW-0732">Signal</keyword>
<dbReference type="InterPro" id="IPR036182">
    <property type="entry name" value="PCuAC_sf"/>
</dbReference>
<keyword evidence="4" id="KW-1185">Reference proteome</keyword>
<dbReference type="PROSITE" id="PS51257">
    <property type="entry name" value="PROKAR_LIPOPROTEIN"/>
    <property type="match status" value="1"/>
</dbReference>
<dbReference type="Proteomes" id="UP000680206">
    <property type="component" value="Unassembled WGS sequence"/>
</dbReference>
<accession>A0ABS3RV04</accession>
<feature type="compositionally biased region" description="Low complexity" evidence="1">
    <location>
        <begin position="136"/>
        <end position="167"/>
    </location>
</feature>
<dbReference type="EMBL" id="JAGEPF010000014">
    <property type="protein sequence ID" value="MBO2460595.1"/>
    <property type="molecule type" value="Genomic_DNA"/>
</dbReference>
<comment type="caution">
    <text evidence="3">The sequence shown here is derived from an EMBL/GenBank/DDBJ whole genome shotgun (WGS) entry which is preliminary data.</text>
</comment>
<feature type="chain" id="PRO_5047172276" description="Lipoprotein" evidence="2">
    <location>
        <begin position="29"/>
        <end position="298"/>
    </location>
</feature>
<dbReference type="RefSeq" id="WP_208243968.1">
    <property type="nucleotide sequence ID" value="NZ_JAGEPF010000014.1"/>
</dbReference>
<reference evidence="3 4" key="1">
    <citation type="submission" date="2021-03" db="EMBL/GenBank/DDBJ databases">
        <title>Actinomadura violae sp. nov., isolated from lichen in Thailand.</title>
        <authorList>
            <person name="Kanchanasin P."/>
            <person name="Saeng-In P."/>
            <person name="Phongsopitanun W."/>
            <person name="Yuki M."/>
            <person name="Kudo T."/>
            <person name="Ohkuma M."/>
            <person name="Tanasupawat S."/>
        </authorList>
    </citation>
    <scope>NUCLEOTIDE SEQUENCE [LARGE SCALE GENOMIC DNA]</scope>
    <source>
        <strain evidence="3 4">LCR2-06</strain>
    </source>
</reference>
<dbReference type="Gene3D" id="2.60.40.1890">
    <property type="entry name" value="PCu(A)C copper chaperone"/>
    <property type="match status" value="1"/>
</dbReference>
<feature type="region of interest" description="Disordered" evidence="1">
    <location>
        <begin position="132"/>
        <end position="207"/>
    </location>
</feature>
<evidence type="ECO:0000313" key="4">
    <source>
        <dbReference type="Proteomes" id="UP000680206"/>
    </source>
</evidence>
<evidence type="ECO:0000313" key="3">
    <source>
        <dbReference type="EMBL" id="MBO2460595.1"/>
    </source>
</evidence>
<protein>
    <recommendedName>
        <fullName evidence="5">Lipoprotein</fullName>
    </recommendedName>
</protein>
<organism evidence="3 4">
    <name type="scientific">Actinomadura violacea</name>
    <dbReference type="NCBI Taxonomy" id="2819934"/>
    <lineage>
        <taxon>Bacteria</taxon>
        <taxon>Bacillati</taxon>
        <taxon>Actinomycetota</taxon>
        <taxon>Actinomycetes</taxon>
        <taxon>Streptosporangiales</taxon>
        <taxon>Thermomonosporaceae</taxon>
        <taxon>Actinomadura</taxon>
    </lineage>
</organism>
<name>A0ABS3RV04_9ACTN</name>
<feature type="compositionally biased region" description="Low complexity" evidence="1">
    <location>
        <begin position="186"/>
        <end position="203"/>
    </location>
</feature>